<feature type="transmembrane region" description="Helical" evidence="1">
    <location>
        <begin position="38"/>
        <end position="59"/>
    </location>
</feature>
<reference evidence="2 3" key="1">
    <citation type="submission" date="2021-03" db="EMBL/GenBank/DDBJ databases">
        <title>Complete genome of Streptomyces formicae strain 1H-GS9 (DSM 100524).</title>
        <authorList>
            <person name="Atanasov K.E."/>
            <person name="Altabella T."/>
            <person name="Ferrer A."/>
        </authorList>
    </citation>
    <scope>NUCLEOTIDE SEQUENCE [LARGE SCALE GENOMIC DNA]</scope>
    <source>
        <strain evidence="2 3">1H-GS9</strain>
    </source>
</reference>
<sequence length="89" mass="8671">MAGSSHGHTPAAWTGVTISFIGFCIAGVFMVAANPLGFWAGMGVTLLGGVVGLAMKAAGLGLPEPKVIRAQAPAATPVKPAPAEATAAS</sequence>
<accession>A0ABY3WPF6</accession>
<evidence type="ECO:0000313" key="3">
    <source>
        <dbReference type="Proteomes" id="UP000828924"/>
    </source>
</evidence>
<organism evidence="2 3">
    <name type="scientific">Streptomyces formicae</name>
    <dbReference type="NCBI Taxonomy" id="1616117"/>
    <lineage>
        <taxon>Bacteria</taxon>
        <taxon>Bacillati</taxon>
        <taxon>Actinomycetota</taxon>
        <taxon>Actinomycetes</taxon>
        <taxon>Kitasatosporales</taxon>
        <taxon>Streptomycetaceae</taxon>
        <taxon>Streptomyces</taxon>
    </lineage>
</organism>
<dbReference type="NCBIfam" id="NF041681">
    <property type="entry name" value="HGxxPAAW"/>
    <property type="match status" value="1"/>
</dbReference>
<dbReference type="InterPro" id="IPR046550">
    <property type="entry name" value="DUF6704"/>
</dbReference>
<keyword evidence="1" id="KW-0472">Membrane</keyword>
<keyword evidence="3" id="KW-1185">Reference proteome</keyword>
<dbReference type="RefSeq" id="WP_242334351.1">
    <property type="nucleotide sequence ID" value="NZ_CP071872.1"/>
</dbReference>
<evidence type="ECO:0008006" key="4">
    <source>
        <dbReference type="Google" id="ProtNLM"/>
    </source>
</evidence>
<keyword evidence="1" id="KW-1133">Transmembrane helix</keyword>
<protein>
    <recommendedName>
        <fullName evidence="4">Integral membrane protein</fullName>
    </recommendedName>
</protein>
<keyword evidence="1" id="KW-0812">Transmembrane</keyword>
<evidence type="ECO:0000256" key="1">
    <source>
        <dbReference type="SAM" id="Phobius"/>
    </source>
</evidence>
<dbReference type="EMBL" id="CP071872">
    <property type="protein sequence ID" value="UNM14519.1"/>
    <property type="molecule type" value="Genomic_DNA"/>
</dbReference>
<evidence type="ECO:0000313" key="2">
    <source>
        <dbReference type="EMBL" id="UNM14519.1"/>
    </source>
</evidence>
<proteinExistence type="predicted"/>
<name>A0ABY3WPF6_9ACTN</name>
<gene>
    <name evidence="2" type="ORF">J4032_26375</name>
</gene>
<feature type="transmembrane region" description="Helical" evidence="1">
    <location>
        <begin position="12"/>
        <end position="32"/>
    </location>
</feature>
<dbReference type="Proteomes" id="UP000828924">
    <property type="component" value="Chromosome"/>
</dbReference>
<dbReference type="Pfam" id="PF20447">
    <property type="entry name" value="DUF6704"/>
    <property type="match status" value="1"/>
</dbReference>